<evidence type="ECO:0000313" key="5">
    <source>
        <dbReference type="Proteomes" id="UP001610335"/>
    </source>
</evidence>
<evidence type="ECO:0000313" key="4">
    <source>
        <dbReference type="EMBL" id="KAL2827844.1"/>
    </source>
</evidence>
<evidence type="ECO:0000256" key="1">
    <source>
        <dbReference type="ARBA" id="ARBA00007884"/>
    </source>
</evidence>
<comment type="caution">
    <text evidence="4">The sequence shown here is derived from an EMBL/GenBank/DDBJ whole genome shotgun (WGS) entry which is preliminary data.</text>
</comment>
<feature type="domain" description="NADH:ubiquinone oxidoreductase intermediate-associated protein 30" evidence="3">
    <location>
        <begin position="10"/>
        <end position="184"/>
    </location>
</feature>
<dbReference type="EMBL" id="JBFXLS010000023">
    <property type="protein sequence ID" value="KAL2827844.1"/>
    <property type="molecule type" value="Genomic_DNA"/>
</dbReference>
<gene>
    <name evidence="4" type="ORF">BDW59DRAFT_160150</name>
</gene>
<dbReference type="InterPro" id="IPR008979">
    <property type="entry name" value="Galactose-bd-like_sf"/>
</dbReference>
<evidence type="ECO:0000259" key="3">
    <source>
        <dbReference type="Pfam" id="PF08547"/>
    </source>
</evidence>
<evidence type="ECO:0000256" key="2">
    <source>
        <dbReference type="SAM" id="MobiDB-lite"/>
    </source>
</evidence>
<dbReference type="Pfam" id="PF08547">
    <property type="entry name" value="CIA30"/>
    <property type="match status" value="1"/>
</dbReference>
<dbReference type="SUPFAM" id="SSF49785">
    <property type="entry name" value="Galactose-binding domain-like"/>
    <property type="match status" value="1"/>
</dbReference>
<name>A0ABR4IJ79_9EURO</name>
<protein>
    <submittedName>
        <fullName evidence="4">Complex I intermediate-associated protein 30-domain-containing protein</fullName>
    </submittedName>
</protein>
<dbReference type="PANTHER" id="PTHR13194:SF19">
    <property type="entry name" value="NAD(P)-BINDING ROSSMANN-FOLD SUPERFAMILY PROTEIN"/>
    <property type="match status" value="1"/>
</dbReference>
<organism evidence="4 5">
    <name type="scientific">Aspergillus cavernicola</name>
    <dbReference type="NCBI Taxonomy" id="176166"/>
    <lineage>
        <taxon>Eukaryota</taxon>
        <taxon>Fungi</taxon>
        <taxon>Dikarya</taxon>
        <taxon>Ascomycota</taxon>
        <taxon>Pezizomycotina</taxon>
        <taxon>Eurotiomycetes</taxon>
        <taxon>Eurotiomycetidae</taxon>
        <taxon>Eurotiales</taxon>
        <taxon>Aspergillaceae</taxon>
        <taxon>Aspergillus</taxon>
        <taxon>Aspergillus subgen. Nidulantes</taxon>
    </lineage>
</organism>
<comment type="similarity">
    <text evidence="1">Belongs to the CIA30 family.</text>
</comment>
<reference evidence="4 5" key="1">
    <citation type="submission" date="2024-07" db="EMBL/GenBank/DDBJ databases">
        <title>Section-level genome sequencing and comparative genomics of Aspergillus sections Usti and Cavernicolus.</title>
        <authorList>
            <consortium name="Lawrence Berkeley National Laboratory"/>
            <person name="Nybo J.L."/>
            <person name="Vesth T.C."/>
            <person name="Theobald S."/>
            <person name="Frisvad J.C."/>
            <person name="Larsen T.O."/>
            <person name="Kjaerboelling I."/>
            <person name="Rothschild-Mancinelli K."/>
            <person name="Lyhne E.K."/>
            <person name="Kogle M.E."/>
            <person name="Barry K."/>
            <person name="Clum A."/>
            <person name="Na H."/>
            <person name="Ledsgaard L."/>
            <person name="Lin J."/>
            <person name="Lipzen A."/>
            <person name="Kuo A."/>
            <person name="Riley R."/>
            <person name="Mondo S."/>
            <person name="LaButti K."/>
            <person name="Haridas S."/>
            <person name="Pangalinan J."/>
            <person name="Salamov A.A."/>
            <person name="Simmons B.A."/>
            <person name="Magnuson J.K."/>
            <person name="Chen J."/>
            <person name="Drula E."/>
            <person name="Henrissat B."/>
            <person name="Wiebenga A."/>
            <person name="Lubbers R.J."/>
            <person name="Gomes A.C."/>
            <person name="Makela M.R."/>
            <person name="Stajich J."/>
            <person name="Grigoriev I.V."/>
            <person name="Mortensen U.H."/>
            <person name="De vries R.P."/>
            <person name="Baker S.E."/>
            <person name="Andersen M.R."/>
        </authorList>
    </citation>
    <scope>NUCLEOTIDE SEQUENCE [LARGE SCALE GENOMIC DNA]</scope>
    <source>
        <strain evidence="4 5">CBS 600.67</strain>
    </source>
</reference>
<dbReference type="PANTHER" id="PTHR13194">
    <property type="entry name" value="COMPLEX I INTERMEDIATE-ASSOCIATED PROTEIN 30"/>
    <property type="match status" value="1"/>
</dbReference>
<proteinExistence type="inferred from homology"/>
<dbReference type="InterPro" id="IPR013857">
    <property type="entry name" value="NADH-UbQ_OxRdtase-assoc_prot30"/>
</dbReference>
<keyword evidence="5" id="KW-1185">Reference proteome</keyword>
<dbReference type="InterPro" id="IPR039131">
    <property type="entry name" value="NDUFAF1"/>
</dbReference>
<feature type="compositionally biased region" description="Polar residues" evidence="2">
    <location>
        <begin position="1"/>
        <end position="17"/>
    </location>
</feature>
<feature type="region of interest" description="Disordered" evidence="2">
    <location>
        <begin position="1"/>
        <end position="31"/>
    </location>
</feature>
<sequence>MPQTEALSTPWSQNDWTSSDDRVRGGSSYSKILPSPNKHTAKFEGNLDITTLDGAGFASQHITGDHTRWDLSAADGLELDLGISESDGKLYTLILKDEILPARPDGRERSSLSWEADFRASAGCKTTEQKNKKKVIIKWEGLRPTYRGKEVKGAHALDLKSVRRLSIMMRSFFGAQEGPFTLSIVSIATWLGDEESGKDGGVVIGTREKDTCVYEDNSLCDIITYYSTSPLFQQCQHSSSRQ</sequence>
<dbReference type="Proteomes" id="UP001610335">
    <property type="component" value="Unassembled WGS sequence"/>
</dbReference>
<accession>A0ABR4IJ79</accession>